<dbReference type="Proteomes" id="UP000540929">
    <property type="component" value="Unassembled WGS sequence"/>
</dbReference>
<organism evidence="1 2">
    <name type="scientific">Paraburkholderia bryophila</name>
    <dbReference type="NCBI Taxonomy" id="420952"/>
    <lineage>
        <taxon>Bacteria</taxon>
        <taxon>Pseudomonadati</taxon>
        <taxon>Pseudomonadota</taxon>
        <taxon>Betaproteobacteria</taxon>
        <taxon>Burkholderiales</taxon>
        <taxon>Burkholderiaceae</taxon>
        <taxon>Paraburkholderia</taxon>
    </lineage>
</organism>
<comment type="caution">
    <text evidence="1">The sequence shown here is derived from an EMBL/GenBank/DDBJ whole genome shotgun (WGS) entry which is preliminary data.</text>
</comment>
<name>A0A7Y9WPZ5_9BURK</name>
<accession>A0A7Y9WPZ5</accession>
<sequence>MTDIAVSKVVPGSESPELLDAACNHVREMTHARCAVVVVIDGESGSGYSVVGPLDAQVLLPDILRKVADSLRGQLSGHLQ</sequence>
<dbReference type="AlphaFoldDB" id="A0A7Y9WPZ5"/>
<protein>
    <submittedName>
        <fullName evidence="1">Uncharacterized protein</fullName>
    </submittedName>
</protein>
<reference evidence="1 2" key="1">
    <citation type="submission" date="2020-07" db="EMBL/GenBank/DDBJ databases">
        <title>Exploring microbial biodiversity for novel pathways involved in the catabolism of aromatic compounds derived from lignin.</title>
        <authorList>
            <person name="Elkins J."/>
        </authorList>
    </citation>
    <scope>NUCLEOTIDE SEQUENCE [LARGE SCALE GENOMIC DNA]</scope>
    <source>
        <strain evidence="1 2">H2C3C</strain>
    </source>
</reference>
<dbReference type="RefSeq" id="WP_179744480.1">
    <property type="nucleotide sequence ID" value="NZ_JACCAS010000001.1"/>
</dbReference>
<evidence type="ECO:0000313" key="2">
    <source>
        <dbReference type="Proteomes" id="UP000540929"/>
    </source>
</evidence>
<dbReference type="EMBL" id="JACCAS010000001">
    <property type="protein sequence ID" value="NYH24210.1"/>
    <property type="molecule type" value="Genomic_DNA"/>
</dbReference>
<keyword evidence="2" id="KW-1185">Reference proteome</keyword>
<gene>
    <name evidence="1" type="ORF">GGD40_003689</name>
</gene>
<proteinExistence type="predicted"/>
<evidence type="ECO:0000313" key="1">
    <source>
        <dbReference type="EMBL" id="NYH24210.1"/>
    </source>
</evidence>